<name>A0A8H5FXQ4_9AGAR</name>
<dbReference type="OrthoDB" id="9975416at2759"/>
<keyword evidence="3" id="KW-1185">Reference proteome</keyword>
<feature type="domain" description="N-acetyltransferase" evidence="1">
    <location>
        <begin position="3"/>
        <end position="207"/>
    </location>
</feature>
<dbReference type="Proteomes" id="UP000518752">
    <property type="component" value="Unassembled WGS sequence"/>
</dbReference>
<protein>
    <recommendedName>
        <fullName evidence="1">N-acetyltransferase domain-containing protein</fullName>
    </recommendedName>
</protein>
<dbReference type="EMBL" id="JAACJN010000271">
    <property type="protein sequence ID" value="KAF5353036.1"/>
    <property type="molecule type" value="Genomic_DNA"/>
</dbReference>
<sequence>MTITIREARESDADALSRVCLLTANGGESADDLHDFKELPGLTYAVPYVKLPTTFGFVLVDESSGETVGYTLAARDTREFERYAAEHWWPDLAKKYPPSLAQKPADREFMQLFRDMHSKSEARVAYGAANMHINILEPYQHQGWGSKLVGRIIGELRKGDPSGGVTLGMDPRNLGVKAFYEKFGFESFEGGKVNELGLKFSKAKNLDL</sequence>
<dbReference type="GO" id="GO:0016747">
    <property type="term" value="F:acyltransferase activity, transferring groups other than amino-acyl groups"/>
    <property type="evidence" value="ECO:0007669"/>
    <property type="project" value="InterPro"/>
</dbReference>
<dbReference type="PROSITE" id="PS51186">
    <property type="entry name" value="GNAT"/>
    <property type="match status" value="1"/>
</dbReference>
<evidence type="ECO:0000313" key="3">
    <source>
        <dbReference type="Proteomes" id="UP000518752"/>
    </source>
</evidence>
<comment type="caution">
    <text evidence="2">The sequence shown here is derived from an EMBL/GenBank/DDBJ whole genome shotgun (WGS) entry which is preliminary data.</text>
</comment>
<accession>A0A8H5FXQ4</accession>
<proteinExistence type="predicted"/>
<dbReference type="Pfam" id="PF00583">
    <property type="entry name" value="Acetyltransf_1"/>
    <property type="match status" value="1"/>
</dbReference>
<dbReference type="InterPro" id="IPR000182">
    <property type="entry name" value="GNAT_dom"/>
</dbReference>
<dbReference type="InterPro" id="IPR016181">
    <property type="entry name" value="Acyl_CoA_acyltransferase"/>
</dbReference>
<gene>
    <name evidence="2" type="ORF">D9757_011853</name>
</gene>
<evidence type="ECO:0000259" key="1">
    <source>
        <dbReference type="PROSITE" id="PS51186"/>
    </source>
</evidence>
<dbReference type="SUPFAM" id="SSF55729">
    <property type="entry name" value="Acyl-CoA N-acyltransferases (Nat)"/>
    <property type="match status" value="1"/>
</dbReference>
<reference evidence="2 3" key="1">
    <citation type="journal article" date="2020" name="ISME J.">
        <title>Uncovering the hidden diversity of litter-decomposition mechanisms in mushroom-forming fungi.</title>
        <authorList>
            <person name="Floudas D."/>
            <person name="Bentzer J."/>
            <person name="Ahren D."/>
            <person name="Johansson T."/>
            <person name="Persson P."/>
            <person name="Tunlid A."/>
        </authorList>
    </citation>
    <scope>NUCLEOTIDE SEQUENCE [LARGE SCALE GENOMIC DNA]</scope>
    <source>
        <strain evidence="2 3">CBS 406.79</strain>
    </source>
</reference>
<organism evidence="2 3">
    <name type="scientific">Collybiopsis confluens</name>
    <dbReference type="NCBI Taxonomy" id="2823264"/>
    <lineage>
        <taxon>Eukaryota</taxon>
        <taxon>Fungi</taxon>
        <taxon>Dikarya</taxon>
        <taxon>Basidiomycota</taxon>
        <taxon>Agaricomycotina</taxon>
        <taxon>Agaricomycetes</taxon>
        <taxon>Agaricomycetidae</taxon>
        <taxon>Agaricales</taxon>
        <taxon>Marasmiineae</taxon>
        <taxon>Omphalotaceae</taxon>
        <taxon>Collybiopsis</taxon>
    </lineage>
</organism>
<dbReference type="Gene3D" id="3.40.630.30">
    <property type="match status" value="1"/>
</dbReference>
<evidence type="ECO:0000313" key="2">
    <source>
        <dbReference type="EMBL" id="KAF5353036.1"/>
    </source>
</evidence>
<dbReference type="AlphaFoldDB" id="A0A8H5FXQ4"/>